<dbReference type="RefSeq" id="XP_069200013.1">
    <property type="nucleotide sequence ID" value="XM_069347141.1"/>
</dbReference>
<protein>
    <recommendedName>
        <fullName evidence="6">DUF202 domain-containing protein</fullName>
    </recommendedName>
</protein>
<evidence type="ECO:0000256" key="3">
    <source>
        <dbReference type="ARBA" id="ARBA00022989"/>
    </source>
</evidence>
<dbReference type="PANTHER" id="PTHR34187">
    <property type="entry name" value="FGR18P"/>
    <property type="match status" value="1"/>
</dbReference>
<accession>A0ABR3PC50</accession>
<dbReference type="InterPro" id="IPR003807">
    <property type="entry name" value="DUF202"/>
</dbReference>
<dbReference type="InterPro" id="IPR052053">
    <property type="entry name" value="IM_YidH-like"/>
</dbReference>
<dbReference type="Proteomes" id="UP001562354">
    <property type="component" value="Unassembled WGS sequence"/>
</dbReference>
<feature type="domain" description="DUF202" evidence="6">
    <location>
        <begin position="60"/>
        <end position="131"/>
    </location>
</feature>
<evidence type="ECO:0000313" key="7">
    <source>
        <dbReference type="EMBL" id="KAL1303738.1"/>
    </source>
</evidence>
<keyword evidence="4 5" id="KW-0472">Membrane</keyword>
<evidence type="ECO:0000256" key="1">
    <source>
        <dbReference type="ARBA" id="ARBA00004127"/>
    </source>
</evidence>
<comment type="caution">
    <text evidence="7">The sequence shown here is derived from an EMBL/GenBank/DDBJ whole genome shotgun (WGS) entry which is preliminary data.</text>
</comment>
<organism evidence="7 8">
    <name type="scientific">Neodothiora populina</name>
    <dbReference type="NCBI Taxonomy" id="2781224"/>
    <lineage>
        <taxon>Eukaryota</taxon>
        <taxon>Fungi</taxon>
        <taxon>Dikarya</taxon>
        <taxon>Ascomycota</taxon>
        <taxon>Pezizomycotina</taxon>
        <taxon>Dothideomycetes</taxon>
        <taxon>Dothideomycetidae</taxon>
        <taxon>Dothideales</taxon>
        <taxon>Dothioraceae</taxon>
        <taxon>Neodothiora</taxon>
    </lineage>
</organism>
<keyword evidence="2 5" id="KW-0812">Transmembrane</keyword>
<dbReference type="GeneID" id="95980782"/>
<dbReference type="Pfam" id="PF02656">
    <property type="entry name" value="DUF202"/>
    <property type="match status" value="1"/>
</dbReference>
<feature type="transmembrane region" description="Helical" evidence="5">
    <location>
        <begin position="104"/>
        <end position="127"/>
    </location>
</feature>
<evidence type="ECO:0000313" key="8">
    <source>
        <dbReference type="Proteomes" id="UP001562354"/>
    </source>
</evidence>
<keyword evidence="3 5" id="KW-1133">Transmembrane helix</keyword>
<evidence type="ECO:0000256" key="5">
    <source>
        <dbReference type="SAM" id="Phobius"/>
    </source>
</evidence>
<dbReference type="PANTHER" id="PTHR34187:SF3">
    <property type="entry name" value="DUF DOMAIN PROTEIN (AFU_ORTHOLOGUE AFUA_6G11150)"/>
    <property type="match status" value="1"/>
</dbReference>
<feature type="transmembrane region" description="Helical" evidence="5">
    <location>
        <begin position="75"/>
        <end position="92"/>
    </location>
</feature>
<evidence type="ECO:0000256" key="4">
    <source>
        <dbReference type="ARBA" id="ARBA00023136"/>
    </source>
</evidence>
<keyword evidence="8" id="KW-1185">Reference proteome</keyword>
<sequence length="173" mass="19301">MMASSLSLSVGSVHPYNPVYFFHSSKPVVVNQSNSYDRSVFVQRPLFGALLFDNNDSDARDHCANERTFLSWLRLSVYMAIVSIAILISFHLKHEPTPLERRFSLPFGILFWFLSLACLASGTANYIKTVSRYSQRRALVQSGWKTQVVFTVIAAAIVAACVLFLSTGAETGR</sequence>
<feature type="transmembrane region" description="Helical" evidence="5">
    <location>
        <begin position="147"/>
        <end position="165"/>
    </location>
</feature>
<proteinExistence type="predicted"/>
<gene>
    <name evidence="7" type="ORF">AAFC00_007083</name>
</gene>
<reference evidence="7 8" key="1">
    <citation type="submission" date="2024-07" db="EMBL/GenBank/DDBJ databases">
        <title>Draft sequence of the Neodothiora populina.</title>
        <authorList>
            <person name="Drown D.D."/>
            <person name="Schuette U.S."/>
            <person name="Buechlein A.B."/>
            <person name="Rusch D.R."/>
            <person name="Winton L.W."/>
            <person name="Adams G.A."/>
        </authorList>
    </citation>
    <scope>NUCLEOTIDE SEQUENCE [LARGE SCALE GENOMIC DNA]</scope>
    <source>
        <strain evidence="7 8">CPC 39397</strain>
    </source>
</reference>
<evidence type="ECO:0000256" key="2">
    <source>
        <dbReference type="ARBA" id="ARBA00022692"/>
    </source>
</evidence>
<comment type="subcellular location">
    <subcellularLocation>
        <location evidence="1">Endomembrane system</location>
        <topology evidence="1">Multi-pass membrane protein</topology>
    </subcellularLocation>
</comment>
<evidence type="ECO:0000259" key="6">
    <source>
        <dbReference type="Pfam" id="PF02656"/>
    </source>
</evidence>
<dbReference type="EMBL" id="JBFMKM010000010">
    <property type="protein sequence ID" value="KAL1303738.1"/>
    <property type="molecule type" value="Genomic_DNA"/>
</dbReference>
<name>A0ABR3PC50_9PEZI</name>